<reference evidence="2 3" key="1">
    <citation type="submission" date="2023-01" db="EMBL/GenBank/DDBJ databases">
        <title>Draft genome sequence of Nocardiopsis sp. RSe5-2 isolated from halophytes.</title>
        <authorList>
            <person name="Duangmal K."/>
            <person name="Chantavorakit T."/>
        </authorList>
    </citation>
    <scope>NUCLEOTIDE SEQUENCE [LARGE SCALE GENOMIC DNA]</scope>
    <source>
        <strain evidence="2 3">RSe5-2</strain>
    </source>
</reference>
<dbReference type="InterPro" id="IPR010982">
    <property type="entry name" value="Lambda_DNA-bd_dom_sf"/>
</dbReference>
<name>A0ABT4U9C8_9ACTN</name>
<evidence type="ECO:0000313" key="2">
    <source>
        <dbReference type="EMBL" id="MDA2813553.1"/>
    </source>
</evidence>
<dbReference type="InterPro" id="IPR001387">
    <property type="entry name" value="Cro/C1-type_HTH"/>
</dbReference>
<feature type="domain" description="HTH cro/C1-type" evidence="1">
    <location>
        <begin position="250"/>
        <end position="305"/>
    </location>
</feature>
<dbReference type="SUPFAM" id="SSF51182">
    <property type="entry name" value="RmlC-like cupins"/>
    <property type="match status" value="1"/>
</dbReference>
<sequence>MPDTASDPASETVPGSALGDDLQARAAALLRSTANDLKRNDRDAEADLSLAPGAFAEYTSGRRPVTWELIERAARVWPVNERDLLPVRDDAPTGVRVCRAKESAATSRVIERGGGPYYEYRDTAMSRLSSYRPEWIRMLRTVDDDAPDNPAVEWNKGHLLYQFTYFVGPVNYYHEWEGVRHCVPMTTGDSVWGLPFGPHSFAARSDAEPAYILALTYGGDLTGDAQREIAALGTDAARDLALPSGADGALLASFLRARAMSAEELARRSGLSPDRVHTLCTGAGRAEWSELAALAPALGVPVRELLAPATRAHDGVSVRKGAGVRRWTYPDARRPAYRIAELAGDPLHPHTSALEVEVLTREEGGPPLTTHQHQYAYVLGEAPVTASWTRDGRSHTERLEPGDSAYAVPGVPLSLAAPEGGPAPRLLLLRIRGAVTPDVRFALGAMAADGIDRYVAEDRLWY</sequence>
<accession>A0ABT4U9C8</accession>
<dbReference type="InterPro" id="IPR011051">
    <property type="entry name" value="RmlC_Cupin_sf"/>
</dbReference>
<dbReference type="Proteomes" id="UP001527866">
    <property type="component" value="Unassembled WGS sequence"/>
</dbReference>
<evidence type="ECO:0000259" key="1">
    <source>
        <dbReference type="SMART" id="SM00530"/>
    </source>
</evidence>
<gene>
    <name evidence="2" type="ORF">O4J56_23100</name>
</gene>
<dbReference type="CDD" id="cd00093">
    <property type="entry name" value="HTH_XRE"/>
    <property type="match status" value="1"/>
</dbReference>
<dbReference type="SMART" id="SM00530">
    <property type="entry name" value="HTH_XRE"/>
    <property type="match status" value="1"/>
</dbReference>
<comment type="caution">
    <text evidence="2">The sequence shown here is derived from an EMBL/GenBank/DDBJ whole genome shotgun (WGS) entry which is preliminary data.</text>
</comment>
<dbReference type="RefSeq" id="WP_270688600.1">
    <property type="nucleotide sequence ID" value="NZ_JAQFWQ010000082.1"/>
</dbReference>
<dbReference type="InterPro" id="IPR014710">
    <property type="entry name" value="RmlC-like_jellyroll"/>
</dbReference>
<dbReference type="SUPFAM" id="SSF47413">
    <property type="entry name" value="lambda repressor-like DNA-binding domains"/>
    <property type="match status" value="1"/>
</dbReference>
<dbReference type="EMBL" id="JAQFWQ010000082">
    <property type="protein sequence ID" value="MDA2813553.1"/>
    <property type="molecule type" value="Genomic_DNA"/>
</dbReference>
<protein>
    <submittedName>
        <fullName evidence="2">Helix-turn-helix domain-containing protein</fullName>
    </submittedName>
</protein>
<dbReference type="Gene3D" id="1.10.260.40">
    <property type="entry name" value="lambda repressor-like DNA-binding domains"/>
    <property type="match status" value="1"/>
</dbReference>
<proteinExistence type="predicted"/>
<dbReference type="Pfam" id="PF13560">
    <property type="entry name" value="HTH_31"/>
    <property type="match status" value="1"/>
</dbReference>
<dbReference type="Gene3D" id="2.60.120.10">
    <property type="entry name" value="Jelly Rolls"/>
    <property type="match status" value="2"/>
</dbReference>
<organism evidence="2 3">
    <name type="scientific">Nocardiopsis endophytica</name>
    <dbReference type="NCBI Taxonomy" id="3018445"/>
    <lineage>
        <taxon>Bacteria</taxon>
        <taxon>Bacillati</taxon>
        <taxon>Actinomycetota</taxon>
        <taxon>Actinomycetes</taxon>
        <taxon>Streptosporangiales</taxon>
        <taxon>Nocardiopsidaceae</taxon>
        <taxon>Nocardiopsis</taxon>
    </lineage>
</organism>
<evidence type="ECO:0000313" key="3">
    <source>
        <dbReference type="Proteomes" id="UP001527866"/>
    </source>
</evidence>
<keyword evidence="3" id="KW-1185">Reference proteome</keyword>